<dbReference type="InterPro" id="IPR000195">
    <property type="entry name" value="Rab-GAP-TBC_dom"/>
</dbReference>
<feature type="domain" description="Rab-GAP TBC" evidence="2">
    <location>
        <begin position="200"/>
        <end position="387"/>
    </location>
</feature>
<dbReference type="InterPro" id="IPR035969">
    <property type="entry name" value="Rab-GAP_TBC_sf"/>
</dbReference>
<dbReference type="GO" id="GO:1901096">
    <property type="term" value="P:regulation of autophagosome maturation"/>
    <property type="evidence" value="ECO:0007669"/>
    <property type="project" value="TreeGrafter"/>
</dbReference>
<name>A0A0P4W651_SCYOL</name>
<evidence type="ECO:0000259" key="2">
    <source>
        <dbReference type="PROSITE" id="PS50086"/>
    </source>
</evidence>
<proteinExistence type="predicted"/>
<evidence type="ECO:0000313" key="3">
    <source>
        <dbReference type="EMBL" id="JAI64090.1"/>
    </source>
</evidence>
<protein>
    <recommendedName>
        <fullName evidence="2">Rab-GAP TBC domain-containing protein</fullName>
    </recommendedName>
</protein>
<dbReference type="AlphaFoldDB" id="A0A0P4W651"/>
<reference evidence="3" key="1">
    <citation type="submission" date="2015-09" db="EMBL/GenBank/DDBJ databases">
        <title>Scylla olivacea transcriptome.</title>
        <authorList>
            <person name="Ikhwanuddin M."/>
        </authorList>
    </citation>
    <scope>NUCLEOTIDE SEQUENCE</scope>
</reference>
<sequence>MAASLTTATPSRDAVRIKVIQHSECEVDSQCCRFSVDPELTGYEVLRNLIARAFDLKGDYQTCYLARDDRFPEACWVPLLSDFDLEMAFVKSADPYLLVRVDLMSSNGTWEAVTSMDIPKLSLPDLPKNNYSVKLPGLFKEKMEKTLSAVQKVLSWNEEGEDTVRPARPPLTDSEFQQMLNGVGQLAHPKELRLCVYHGGLEPSLRKVVWKHLLNVYPEGLTGRERLDYMKLKTKEYEGLKAVWQEHLQNEELVSEEVKYVTNMVRKDVLRTDRHHPYFSGPDDNANIQSLSNILTTYALHHPSVGYCQGMSDLASPLLVTMRDEAQAYVCFCALMARVHSNFHIDGVAMTLKFQHLTEALIFYDEEYYTYLRLHQVCSQALKLETN</sequence>
<keyword evidence="1" id="KW-0343">GTPase activation</keyword>
<dbReference type="PROSITE" id="PS50086">
    <property type="entry name" value="TBC_RABGAP"/>
    <property type="match status" value="1"/>
</dbReference>
<dbReference type="PANTHER" id="PTHR22957">
    <property type="entry name" value="TBC1 DOMAIN FAMILY MEMBER GTPASE-ACTIVATING PROTEIN"/>
    <property type="match status" value="1"/>
</dbReference>
<dbReference type="SUPFAM" id="SSF47923">
    <property type="entry name" value="Ypt/Rab-GAP domain of gyp1p"/>
    <property type="match status" value="1"/>
</dbReference>
<dbReference type="GO" id="GO:0005096">
    <property type="term" value="F:GTPase activator activity"/>
    <property type="evidence" value="ECO:0007669"/>
    <property type="project" value="UniProtKB-KW"/>
</dbReference>
<dbReference type="EMBL" id="GDRN01069143">
    <property type="protein sequence ID" value="JAI64090.1"/>
    <property type="molecule type" value="Transcribed_RNA"/>
</dbReference>
<dbReference type="Gene3D" id="1.10.8.270">
    <property type="entry name" value="putative rabgap domain of human tbc1 domain family member 14 like domains"/>
    <property type="match status" value="1"/>
</dbReference>
<accession>A0A0P4W651</accession>
<dbReference type="GO" id="GO:0005776">
    <property type="term" value="C:autophagosome"/>
    <property type="evidence" value="ECO:0007669"/>
    <property type="project" value="TreeGrafter"/>
</dbReference>
<organism evidence="3">
    <name type="scientific">Scylla olivacea</name>
    <name type="common">Orange mud crab</name>
    <name type="synonym">Cancer olivacea</name>
    <dbReference type="NCBI Taxonomy" id="85551"/>
    <lineage>
        <taxon>Eukaryota</taxon>
        <taxon>Metazoa</taxon>
        <taxon>Ecdysozoa</taxon>
        <taxon>Arthropoda</taxon>
        <taxon>Crustacea</taxon>
        <taxon>Multicrustacea</taxon>
        <taxon>Malacostraca</taxon>
        <taxon>Eumalacostraca</taxon>
        <taxon>Eucarida</taxon>
        <taxon>Decapoda</taxon>
        <taxon>Pleocyemata</taxon>
        <taxon>Brachyura</taxon>
        <taxon>Eubrachyura</taxon>
        <taxon>Portunoidea</taxon>
        <taxon>Portunidae</taxon>
        <taxon>Portuninae</taxon>
        <taxon>Scylla</taxon>
    </lineage>
</organism>
<dbReference type="SMART" id="SM00164">
    <property type="entry name" value="TBC"/>
    <property type="match status" value="1"/>
</dbReference>
<dbReference type="EMBL" id="GDRN01069142">
    <property type="protein sequence ID" value="JAI64091.1"/>
    <property type="molecule type" value="Transcribed_RNA"/>
</dbReference>
<evidence type="ECO:0000256" key="1">
    <source>
        <dbReference type="ARBA" id="ARBA00022468"/>
    </source>
</evidence>
<dbReference type="Pfam" id="PF00566">
    <property type="entry name" value="RabGAP-TBC"/>
    <property type="match status" value="1"/>
</dbReference>
<dbReference type="PANTHER" id="PTHR22957:SF333">
    <property type="entry name" value="TBC1 DOMAIN FAMILY MEMBER 25"/>
    <property type="match status" value="1"/>
</dbReference>